<comment type="caution">
    <text evidence="4">The sequence shown here is derived from an EMBL/GenBank/DDBJ whole genome shotgun (WGS) entry which is preliminary data.</text>
</comment>
<dbReference type="InterPro" id="IPR002227">
    <property type="entry name" value="Tyrosinase_Cu-bd"/>
</dbReference>
<proteinExistence type="predicted"/>
<dbReference type="Pfam" id="PF00264">
    <property type="entry name" value="Tyrosinase"/>
    <property type="match status" value="1"/>
</dbReference>
<reference evidence="4 5" key="1">
    <citation type="submission" date="2020-03" db="EMBL/GenBank/DDBJ databases">
        <title>Draft Genome Sequence of Cudoniella acicularis.</title>
        <authorList>
            <person name="Buettner E."/>
            <person name="Kellner H."/>
        </authorList>
    </citation>
    <scope>NUCLEOTIDE SEQUENCE [LARGE SCALE GENOMIC DNA]</scope>
    <source>
        <strain evidence="4 5">DSM 108380</strain>
    </source>
</reference>
<dbReference type="PANTHER" id="PTHR11474">
    <property type="entry name" value="TYROSINASE FAMILY MEMBER"/>
    <property type="match status" value="1"/>
</dbReference>
<keyword evidence="1" id="KW-0479">Metal-binding</keyword>
<dbReference type="SUPFAM" id="SSF48056">
    <property type="entry name" value="Di-copper centre-containing domain"/>
    <property type="match status" value="1"/>
</dbReference>
<evidence type="ECO:0000313" key="5">
    <source>
        <dbReference type="Proteomes" id="UP000566819"/>
    </source>
</evidence>
<dbReference type="Proteomes" id="UP000566819">
    <property type="component" value="Unassembled WGS sequence"/>
</dbReference>
<dbReference type="PROSITE" id="PS00497">
    <property type="entry name" value="TYROSINASE_1"/>
    <property type="match status" value="1"/>
</dbReference>
<dbReference type="InterPro" id="IPR008922">
    <property type="entry name" value="Di-copper_centre_dom_sf"/>
</dbReference>
<keyword evidence="2" id="KW-0560">Oxidoreductase</keyword>
<keyword evidence="5" id="KW-1185">Reference proteome</keyword>
<evidence type="ECO:0000313" key="4">
    <source>
        <dbReference type="EMBL" id="KAF4634091.1"/>
    </source>
</evidence>
<evidence type="ECO:0000256" key="2">
    <source>
        <dbReference type="ARBA" id="ARBA00023002"/>
    </source>
</evidence>
<dbReference type="EMBL" id="JAAMPI010000209">
    <property type="protein sequence ID" value="KAF4634091.1"/>
    <property type="molecule type" value="Genomic_DNA"/>
</dbReference>
<feature type="domain" description="Tyrosinase copper-binding" evidence="3">
    <location>
        <begin position="191"/>
        <end position="208"/>
    </location>
</feature>
<dbReference type="AlphaFoldDB" id="A0A8H4W5E3"/>
<name>A0A8H4W5E3_9HELO</name>
<accession>A0A8H4W5E3</accession>
<dbReference type="Gene3D" id="1.10.1280.10">
    <property type="entry name" value="Di-copper center containing domain from catechol oxidase"/>
    <property type="match status" value="1"/>
</dbReference>
<gene>
    <name evidence="4" type="ORF">G7Y89_g4017</name>
</gene>
<dbReference type="PANTHER" id="PTHR11474:SF125">
    <property type="entry name" value="N-ACETYL-6-HYDROXYTRYPTOPHAN OXIDASE IVOB-RELATED"/>
    <property type="match status" value="1"/>
</dbReference>
<dbReference type="GO" id="GO:0046872">
    <property type="term" value="F:metal ion binding"/>
    <property type="evidence" value="ECO:0007669"/>
    <property type="project" value="UniProtKB-KW"/>
</dbReference>
<protein>
    <recommendedName>
        <fullName evidence="3">Tyrosinase copper-binding domain-containing protein</fullName>
    </recommendedName>
</protein>
<organism evidence="4 5">
    <name type="scientific">Cudoniella acicularis</name>
    <dbReference type="NCBI Taxonomy" id="354080"/>
    <lineage>
        <taxon>Eukaryota</taxon>
        <taxon>Fungi</taxon>
        <taxon>Dikarya</taxon>
        <taxon>Ascomycota</taxon>
        <taxon>Pezizomycotina</taxon>
        <taxon>Leotiomycetes</taxon>
        <taxon>Helotiales</taxon>
        <taxon>Tricladiaceae</taxon>
        <taxon>Cudoniella</taxon>
    </lineage>
</organism>
<dbReference type="PRINTS" id="PR00092">
    <property type="entry name" value="TYROSINASE"/>
</dbReference>
<evidence type="ECO:0000259" key="3">
    <source>
        <dbReference type="PROSITE" id="PS00497"/>
    </source>
</evidence>
<evidence type="ECO:0000256" key="1">
    <source>
        <dbReference type="ARBA" id="ARBA00022723"/>
    </source>
</evidence>
<sequence>MPSTGVKIVDGSPARLEISIFLRDVVPPRALQFLRFVKVVIPPFNGVYLCSPTTGPEPALQDWKETIELIKETLNLPLLTLSVFMTDHIVCYEPSEDFRTTMTKEQGLLILKMILNGTLTDGSNRTTCTKANLAVRKEYGDLTTAERDDYVASVKCLMKAPSKLDSTAYPGAKSRYDDFVVVHMNMTPSVHGTANFLHWHRYYVWAYEVALRTECGYKGYQPYWNWGKYADPTTSPIFNGDAHSMGGNGESVKHAGYRLGGANIMVPAGKGGGCVRTGPFANTTVNLGPLAPSVDTSLKIPKNPRSDGFGYNPRCLRRDVSDYFTSRYLRPADIASHITAAKDIGAFQDTLQGDTTKAFCLHTSGHYTIWGDPGGDFFVSPAEPVFWLHHGQVDRHWWIWQNQDPAKRVQQYMGGTSMMNPNSKAGKIDDVQILSVTAPAISQGGLPSSSLVSSMAGPFCYIYQ</sequence>
<dbReference type="InterPro" id="IPR050316">
    <property type="entry name" value="Tyrosinase/Hemocyanin"/>
</dbReference>
<dbReference type="GO" id="GO:0016491">
    <property type="term" value="F:oxidoreductase activity"/>
    <property type="evidence" value="ECO:0007669"/>
    <property type="project" value="UniProtKB-KW"/>
</dbReference>
<dbReference type="OrthoDB" id="6132182at2759"/>